<dbReference type="GO" id="GO:0003700">
    <property type="term" value="F:DNA-binding transcription factor activity"/>
    <property type="evidence" value="ECO:0007669"/>
    <property type="project" value="InterPro"/>
</dbReference>
<evidence type="ECO:0000259" key="4">
    <source>
        <dbReference type="PROSITE" id="PS50949"/>
    </source>
</evidence>
<gene>
    <name evidence="5" type="ORF">H8S57_14500</name>
</gene>
<dbReference type="InterPro" id="IPR008920">
    <property type="entry name" value="TF_FadR/GntR_C"/>
</dbReference>
<dbReference type="InterPro" id="IPR036390">
    <property type="entry name" value="WH_DNA-bd_sf"/>
</dbReference>
<organism evidence="5 6">
    <name type="scientific">Lawsonibacter hominis</name>
    <dbReference type="NCBI Taxonomy" id="2763053"/>
    <lineage>
        <taxon>Bacteria</taxon>
        <taxon>Bacillati</taxon>
        <taxon>Bacillota</taxon>
        <taxon>Clostridia</taxon>
        <taxon>Eubacteriales</taxon>
        <taxon>Oscillospiraceae</taxon>
        <taxon>Lawsonibacter</taxon>
    </lineage>
</organism>
<dbReference type="Gene3D" id="1.20.120.530">
    <property type="entry name" value="GntR ligand-binding domain-like"/>
    <property type="match status" value="1"/>
</dbReference>
<accession>A0A8J6J8X2</accession>
<dbReference type="EMBL" id="JACOPP010000029">
    <property type="protein sequence ID" value="MBC5734926.1"/>
    <property type="molecule type" value="Genomic_DNA"/>
</dbReference>
<keyword evidence="3" id="KW-0804">Transcription</keyword>
<dbReference type="SMART" id="SM00895">
    <property type="entry name" value="FCD"/>
    <property type="match status" value="1"/>
</dbReference>
<dbReference type="Pfam" id="PF07729">
    <property type="entry name" value="FCD"/>
    <property type="match status" value="1"/>
</dbReference>
<dbReference type="PANTHER" id="PTHR43537:SF39">
    <property type="entry name" value="HTH-TYPE TRANSCRIPTIONAL REGULATOR MCBR"/>
    <property type="match status" value="1"/>
</dbReference>
<dbReference type="GO" id="GO:0003677">
    <property type="term" value="F:DNA binding"/>
    <property type="evidence" value="ECO:0007669"/>
    <property type="project" value="UniProtKB-KW"/>
</dbReference>
<evidence type="ECO:0000256" key="1">
    <source>
        <dbReference type="ARBA" id="ARBA00023015"/>
    </source>
</evidence>
<comment type="caution">
    <text evidence="5">The sequence shown here is derived from an EMBL/GenBank/DDBJ whole genome shotgun (WGS) entry which is preliminary data.</text>
</comment>
<dbReference type="InterPro" id="IPR000524">
    <property type="entry name" value="Tscrpt_reg_HTH_GntR"/>
</dbReference>
<dbReference type="PROSITE" id="PS50949">
    <property type="entry name" value="HTH_GNTR"/>
    <property type="match status" value="1"/>
</dbReference>
<dbReference type="SUPFAM" id="SSF48008">
    <property type="entry name" value="GntR ligand-binding domain-like"/>
    <property type="match status" value="1"/>
</dbReference>
<proteinExistence type="predicted"/>
<evidence type="ECO:0000256" key="3">
    <source>
        <dbReference type="ARBA" id="ARBA00023163"/>
    </source>
</evidence>
<protein>
    <submittedName>
        <fullName evidence="5">GntR family transcriptional regulator</fullName>
    </submittedName>
</protein>
<keyword evidence="2" id="KW-0238">DNA-binding</keyword>
<evidence type="ECO:0000313" key="6">
    <source>
        <dbReference type="Proteomes" id="UP000661435"/>
    </source>
</evidence>
<feature type="domain" description="HTH gntR-type" evidence="4">
    <location>
        <begin position="7"/>
        <end position="74"/>
    </location>
</feature>
<reference evidence="5" key="1">
    <citation type="submission" date="2020-08" db="EMBL/GenBank/DDBJ databases">
        <title>Genome public.</title>
        <authorList>
            <person name="Liu C."/>
            <person name="Sun Q."/>
        </authorList>
    </citation>
    <scope>NUCLEOTIDE SEQUENCE</scope>
    <source>
        <strain evidence="5">NSJ-51</strain>
    </source>
</reference>
<dbReference type="SMART" id="SM00345">
    <property type="entry name" value="HTH_GNTR"/>
    <property type="match status" value="1"/>
</dbReference>
<dbReference type="Gene3D" id="1.10.10.10">
    <property type="entry name" value="Winged helix-like DNA-binding domain superfamily/Winged helix DNA-binding domain"/>
    <property type="match status" value="1"/>
</dbReference>
<keyword evidence="1" id="KW-0805">Transcription regulation</keyword>
<dbReference type="Proteomes" id="UP000661435">
    <property type="component" value="Unassembled WGS sequence"/>
</dbReference>
<keyword evidence="6" id="KW-1185">Reference proteome</keyword>
<dbReference type="SUPFAM" id="SSF46785">
    <property type="entry name" value="Winged helix' DNA-binding domain"/>
    <property type="match status" value="1"/>
</dbReference>
<sequence>MEKVEFVTKTTYAYERLKREIMDGTLGQGEKLVVNAISQRYQVSPMPIREALLKLEQEGLVQSAPHRGAWVHKCNYDQFYELIQVSIALETCACRLAASLISGETLEQLRGLMRGMESAVRSKDISTYQILNDEFHMGIYRACGNRELFELIRNTHRRTYPYTSIALHSIGRMSMSIQEHRDWLDALTRRDGAACADLCRRQRLESYFLFLDFLTDCLADPEDAQNNYYLYGYSDTFFGMSQEEIRHSIEQYRAKMEML</sequence>
<evidence type="ECO:0000256" key="2">
    <source>
        <dbReference type="ARBA" id="ARBA00023125"/>
    </source>
</evidence>
<dbReference type="PANTHER" id="PTHR43537">
    <property type="entry name" value="TRANSCRIPTIONAL REGULATOR, GNTR FAMILY"/>
    <property type="match status" value="1"/>
</dbReference>
<dbReference type="CDD" id="cd07377">
    <property type="entry name" value="WHTH_GntR"/>
    <property type="match status" value="1"/>
</dbReference>
<dbReference type="InterPro" id="IPR036388">
    <property type="entry name" value="WH-like_DNA-bd_sf"/>
</dbReference>
<evidence type="ECO:0000313" key="5">
    <source>
        <dbReference type="EMBL" id="MBC5734926.1"/>
    </source>
</evidence>
<dbReference type="InterPro" id="IPR011711">
    <property type="entry name" value="GntR_C"/>
</dbReference>
<dbReference type="RefSeq" id="WP_186908746.1">
    <property type="nucleotide sequence ID" value="NZ_JACOPP010000029.1"/>
</dbReference>
<name>A0A8J6J8X2_9FIRM</name>
<dbReference type="AlphaFoldDB" id="A0A8J6J8X2"/>
<dbReference type="Pfam" id="PF00392">
    <property type="entry name" value="GntR"/>
    <property type="match status" value="1"/>
</dbReference>